<protein>
    <submittedName>
        <fullName evidence="1">Uncharacterized protein</fullName>
    </submittedName>
</protein>
<dbReference type="AlphaFoldDB" id="A0A1S0TL08"/>
<evidence type="ECO:0000313" key="1">
    <source>
        <dbReference type="EMBL" id="EFO15693.1"/>
    </source>
</evidence>
<name>A0A1S0TL08_LOALO</name>
<dbReference type="KEGG" id="loa:LOAG_12814"/>
<gene>
    <name evidence="1" type="ORF">LOAG_12814</name>
</gene>
<dbReference type="OrthoDB" id="5825649at2759"/>
<dbReference type="RefSeq" id="XP_003148375.1">
    <property type="nucleotide sequence ID" value="XM_003148327.1"/>
</dbReference>
<dbReference type="GeneID" id="9950282"/>
<organism evidence="1">
    <name type="scientific">Loa loa</name>
    <name type="common">Eye worm</name>
    <name type="synonym">Filaria loa</name>
    <dbReference type="NCBI Taxonomy" id="7209"/>
    <lineage>
        <taxon>Eukaryota</taxon>
        <taxon>Metazoa</taxon>
        <taxon>Ecdysozoa</taxon>
        <taxon>Nematoda</taxon>
        <taxon>Chromadorea</taxon>
        <taxon>Rhabditida</taxon>
        <taxon>Spirurina</taxon>
        <taxon>Spiruromorpha</taxon>
        <taxon>Filarioidea</taxon>
        <taxon>Onchocercidae</taxon>
        <taxon>Loa</taxon>
    </lineage>
</organism>
<sequence>MVNYLERARALAECSPLPSTNVSTLQQKPERFSKVNFIVNPQRNNRTGYERVKDVIQENSHCGEHKIRFINASAQLSQYRCCCSLMHIVVSILFLLR</sequence>
<reference evidence="1" key="1">
    <citation type="submission" date="2012-04" db="EMBL/GenBank/DDBJ databases">
        <title>The Genome Sequence of Loa loa.</title>
        <authorList>
            <consortium name="The Broad Institute Genome Sequencing Platform"/>
            <consortium name="Broad Institute Genome Sequencing Center for Infectious Disease"/>
            <person name="Nutman T.B."/>
            <person name="Fink D.L."/>
            <person name="Russ C."/>
            <person name="Young S."/>
            <person name="Zeng Q."/>
            <person name="Gargeya S."/>
            <person name="Alvarado L."/>
            <person name="Berlin A."/>
            <person name="Chapman S.B."/>
            <person name="Chen Z."/>
            <person name="Freedman E."/>
            <person name="Gellesch M."/>
            <person name="Goldberg J."/>
            <person name="Griggs A."/>
            <person name="Gujja S."/>
            <person name="Heilman E.R."/>
            <person name="Heiman D."/>
            <person name="Howarth C."/>
            <person name="Mehta T."/>
            <person name="Neiman D."/>
            <person name="Pearson M."/>
            <person name="Roberts A."/>
            <person name="Saif S."/>
            <person name="Shea T."/>
            <person name="Shenoy N."/>
            <person name="Sisk P."/>
            <person name="Stolte C."/>
            <person name="Sykes S."/>
            <person name="White J."/>
            <person name="Yandava C."/>
            <person name="Haas B."/>
            <person name="Henn M.R."/>
            <person name="Nusbaum C."/>
            <person name="Birren B."/>
        </authorList>
    </citation>
    <scope>NUCLEOTIDE SEQUENCE [LARGE SCALE GENOMIC DNA]</scope>
</reference>
<dbReference type="CTD" id="9950282"/>
<dbReference type="InParanoid" id="A0A1S0TL08"/>
<accession>A0A1S0TL08</accession>
<proteinExistence type="predicted"/>
<dbReference type="EMBL" id="JH712324">
    <property type="protein sequence ID" value="EFO15693.1"/>
    <property type="molecule type" value="Genomic_DNA"/>
</dbReference>